<dbReference type="Pfam" id="PF04268">
    <property type="entry name" value="SoxG"/>
    <property type="match status" value="1"/>
</dbReference>
<accession>A0ABY0N9Q6</accession>
<protein>
    <submittedName>
        <fullName evidence="1">Sarcosine oxidase subunit gamma</fullName>
    </submittedName>
</protein>
<keyword evidence="2" id="KW-1185">Reference proteome</keyword>
<evidence type="ECO:0000313" key="1">
    <source>
        <dbReference type="EMBL" id="SDF18398.1"/>
    </source>
</evidence>
<comment type="caution">
    <text evidence="1">The sequence shown here is derived from an EMBL/GenBank/DDBJ whole genome shotgun (WGS) entry which is preliminary data.</text>
</comment>
<sequence>MAEIATVSTAVSWAPRGAWAGIAQPGSFGATGGAGVLATLLDGFGLATLIAAPGAAPALSRIVEARLGIALPQAPKIASGQAHDAIWAGPDQWLLRAASRDGFAGLLAELAPHGAVSDQSDARAAVRLSGPRVRDLLAKGVMLDLHPAAFAVGDVALTSIAHVGVQIWRLADGPDGSVFEILVPRSMAGSFWAWFTASAAEFGCAVTAAPVAGPR</sequence>
<gene>
    <name evidence="1" type="ORF">SAMN05421844_1014</name>
</gene>
<dbReference type="InterPro" id="IPR027266">
    <property type="entry name" value="TrmE/GcvT-like"/>
</dbReference>
<name>A0ABY0N9Q6_9HYPH</name>
<dbReference type="Proteomes" id="UP000199468">
    <property type="component" value="Unassembled WGS sequence"/>
</dbReference>
<dbReference type="EMBL" id="FNBZ01000001">
    <property type="protein sequence ID" value="SDF18398.1"/>
    <property type="molecule type" value="Genomic_DNA"/>
</dbReference>
<dbReference type="RefSeq" id="WP_061963446.1">
    <property type="nucleotide sequence ID" value="NZ_FNBZ01000001.1"/>
</dbReference>
<dbReference type="InterPro" id="IPR007375">
    <property type="entry name" value="SoxG"/>
</dbReference>
<evidence type="ECO:0000313" key="2">
    <source>
        <dbReference type="Proteomes" id="UP000199468"/>
    </source>
</evidence>
<reference evidence="1 2" key="1">
    <citation type="submission" date="2016-10" db="EMBL/GenBank/DDBJ databases">
        <authorList>
            <person name="Varghese N."/>
            <person name="Submissions S."/>
        </authorList>
    </citation>
    <scope>NUCLEOTIDE SEQUENCE [LARGE SCALE GENOMIC DNA]</scope>
    <source>
        <strain evidence="1 2">DSM 26672</strain>
    </source>
</reference>
<proteinExistence type="predicted"/>
<dbReference type="Gene3D" id="3.30.70.1520">
    <property type="entry name" value="Heterotetrameric sarcosine oxidase"/>
    <property type="match status" value="1"/>
</dbReference>
<organism evidence="1 2">
    <name type="scientific">Bosea robiniae</name>
    <dbReference type="NCBI Taxonomy" id="1036780"/>
    <lineage>
        <taxon>Bacteria</taxon>
        <taxon>Pseudomonadati</taxon>
        <taxon>Pseudomonadota</taxon>
        <taxon>Alphaproteobacteria</taxon>
        <taxon>Hyphomicrobiales</taxon>
        <taxon>Boseaceae</taxon>
        <taxon>Bosea</taxon>
    </lineage>
</organism>
<dbReference type="Gene3D" id="3.30.1360.120">
    <property type="entry name" value="Probable tRNA modification gtpase trme, domain 1"/>
    <property type="match status" value="1"/>
</dbReference>
<dbReference type="SUPFAM" id="SSF103025">
    <property type="entry name" value="Folate-binding domain"/>
    <property type="match status" value="1"/>
</dbReference>